<feature type="region of interest" description="Disordered" evidence="1">
    <location>
        <begin position="1252"/>
        <end position="1318"/>
    </location>
</feature>
<feature type="region of interest" description="Disordered" evidence="1">
    <location>
        <begin position="1201"/>
        <end position="1229"/>
    </location>
</feature>
<dbReference type="STRING" id="2060905.A0A2B7X8M6"/>
<dbReference type="EMBL" id="PDNC01000031">
    <property type="protein sequence ID" value="PGH05315.1"/>
    <property type="molecule type" value="Genomic_DNA"/>
</dbReference>
<organism evidence="3 4">
    <name type="scientific">Blastomyces parvus</name>
    <dbReference type="NCBI Taxonomy" id="2060905"/>
    <lineage>
        <taxon>Eukaryota</taxon>
        <taxon>Fungi</taxon>
        <taxon>Dikarya</taxon>
        <taxon>Ascomycota</taxon>
        <taxon>Pezizomycotina</taxon>
        <taxon>Eurotiomycetes</taxon>
        <taxon>Eurotiomycetidae</taxon>
        <taxon>Onygenales</taxon>
        <taxon>Ajellomycetaceae</taxon>
        <taxon>Blastomyces</taxon>
    </lineage>
</organism>
<accession>A0A2B7X8M6</accession>
<feature type="compositionally biased region" description="Polar residues" evidence="1">
    <location>
        <begin position="1103"/>
        <end position="1112"/>
    </location>
</feature>
<evidence type="ECO:0000313" key="3">
    <source>
        <dbReference type="EMBL" id="PGH05315.1"/>
    </source>
</evidence>
<proteinExistence type="predicted"/>
<evidence type="ECO:0000256" key="1">
    <source>
        <dbReference type="SAM" id="MobiDB-lite"/>
    </source>
</evidence>
<feature type="compositionally biased region" description="Polar residues" evidence="1">
    <location>
        <begin position="500"/>
        <end position="510"/>
    </location>
</feature>
<feature type="compositionally biased region" description="Low complexity" evidence="1">
    <location>
        <begin position="720"/>
        <end position="733"/>
    </location>
</feature>
<feature type="compositionally biased region" description="Basic residues" evidence="1">
    <location>
        <begin position="1348"/>
        <end position="1376"/>
    </location>
</feature>
<feature type="compositionally biased region" description="Basic and acidic residues" evidence="1">
    <location>
        <begin position="1118"/>
        <end position="1133"/>
    </location>
</feature>
<feature type="region of interest" description="Disordered" evidence="1">
    <location>
        <begin position="610"/>
        <end position="685"/>
    </location>
</feature>
<name>A0A2B7X8M6_9EURO</name>
<feature type="compositionally biased region" description="Polar residues" evidence="1">
    <location>
        <begin position="517"/>
        <end position="533"/>
    </location>
</feature>
<dbReference type="OrthoDB" id="5374844at2759"/>
<sequence length="1562" mass="171125">MAVIEETAAATGRGSSLGGLVVYLQGAISKLRDNDLLIIPIDTVNGFLASFDRLDEAGFPDLMALFDGANSGNCSRLDLVSFHCMLHILLRAPPCQARDRGFYLFLKSMRYLTDSIQKSQQYTMVVASRQRKSLIGQKAFKHLLQTFVNGDVDAPRLWSGQFILELVRKSKDIGGLRKLGATVLTESDYVLRLLASIIIQAMAASQLEPSIFWPPNTPQPVLDMFSSGTPIDSKWMEKFNGFVSTQGSQQKTKPERMHAVQTINTGASDIGHGNCSIGVLVSDLLRVMITEDNRFQFVEVRLGHIDKFVLLERTATLDVYLCGNGFYMTNGMMEKADKVSMVFENKNQGMEVRNALEQQCRFIEGANGRFRAINGCSSLARSLPYEGQGTSLESFLCKTGAVTDLITLPLDAGKSTAKSHKRKGSFAAIVLSFDEEAINGSSAHLDLSMCGNLNKEDQDKPRLTGEQWIMSNKDCSSYVGGESCESYPTRVSETPEHRNTPGSRSHSQEPNPGPQIAPSTVNPPKTQDISDISDISCNGKGVVEPHISQEPGNCQFGLPSLARQALQLQLQLQPPDSSSCANAPGQEDEVVRDCLDLGGLDVERVSLAADNPAADSEQPADILVEDCPPNDTNPHPSNSTNMGQRINVPAKHTSEKQNGVEVPTHIASSSKLKRPHNRISESRANQLTVDWDQDLRVEDDVVGQSASSSKKQKRTPPQLKGPTKTSKPKSVSRSSKKKNKPEQTLVLTPHITSTLANGKTKKTVRQVTKTLTSARQRRAAAEKANQKLALANEFESAAYDVDDPIESSLPEEPTSAANQSNWTGSTAVISPAVISEDSQVQAVCSIEVVENPRTSRPAPEVSDLVTPPEVPGPNKATANEENSPIGRVAGEEDVIQNLDSLGNNIAARESSLSAGSVELANSGRRANMDIAHQTTAVECRGNSWGKRLSEALAKAGILSSNSLITVNIANGTDREPQKDISEISKNVCQFIARQGVVSQRHSLDEHDKPDHPKVQLVENAGAPVKVANPNDGAYQSVPEGDQHETQSTKPNIHGQPVTTTETRSISIPESNCPNTVEGNKSDVLPERAIAPRKVQIVGFDSNGPKNQCTISGGTRGRHLTEADTSTHENHNDEDPAPIQDCSENCPEEKIDEIDEMDEISLIPTSDCRRLEVGSQNHDVDSQIHSSSVCEVTEVEFRSHGRAVQPIPSQSQRVDENGSPQPLRRKFVAKGPTRNILPNVELPIDSVLGSLQPSELSASSSGDDVVLNNPTLASTDSESTHVDLKLQGLATNDESHDSSSSKTPPQHRGAASKHGENMRSFAVRNRPNLVDDSFWKRSAPSTFAGRLRGQQKAKQNKKSQRNKKGHRHVRTMKKASRKSNIMPFIESSSELEHDINSSGAGVYDMESRYWGTAETSSGSSSNLSYTLVEEYRDVESEWQNASRETQKTSLDILLDTSSRLIRHLLDEEQAITKVIDTYRKGGNRLIEQLKQRYDEEFEECESRLLPIKEELIRHCEMIMARLISDRKSFLKQPAMKDLSAAVHERKKLLGRIDVVMKEYETDD</sequence>
<feature type="compositionally biased region" description="Polar residues" evidence="1">
    <location>
        <begin position="1047"/>
        <end position="1078"/>
    </location>
</feature>
<feature type="compositionally biased region" description="Polar residues" evidence="1">
    <location>
        <begin position="630"/>
        <end position="644"/>
    </location>
</feature>
<dbReference type="Pfam" id="PF25380">
    <property type="entry name" value="PH_25"/>
    <property type="match status" value="1"/>
</dbReference>
<feature type="compositionally biased region" description="Polar residues" evidence="1">
    <location>
        <begin position="1267"/>
        <end position="1276"/>
    </location>
</feature>
<keyword evidence="4" id="KW-1185">Reference proteome</keyword>
<dbReference type="Proteomes" id="UP000224080">
    <property type="component" value="Unassembled WGS sequence"/>
</dbReference>
<feature type="region of interest" description="Disordered" evidence="1">
    <location>
        <begin position="1021"/>
        <end position="1080"/>
    </location>
</feature>
<feature type="region of interest" description="Disordered" evidence="1">
    <location>
        <begin position="486"/>
        <end position="533"/>
    </location>
</feature>
<protein>
    <recommendedName>
        <fullName evidence="2">PH-like domain-containing protein</fullName>
    </recommendedName>
</protein>
<feature type="region of interest" description="Disordered" evidence="1">
    <location>
        <begin position="700"/>
        <end position="777"/>
    </location>
</feature>
<evidence type="ECO:0000313" key="4">
    <source>
        <dbReference type="Proteomes" id="UP000224080"/>
    </source>
</evidence>
<feature type="region of interest" description="Disordered" evidence="1">
    <location>
        <begin position="1340"/>
        <end position="1376"/>
    </location>
</feature>
<gene>
    <name evidence="3" type="ORF">GX51_03036</name>
</gene>
<reference evidence="3 4" key="1">
    <citation type="submission" date="2017-10" db="EMBL/GenBank/DDBJ databases">
        <title>Comparative genomics in systemic dimorphic fungi from Ajellomycetaceae.</title>
        <authorList>
            <person name="Munoz J.F."/>
            <person name="Mcewen J.G."/>
            <person name="Clay O.K."/>
            <person name="Cuomo C.A."/>
        </authorList>
    </citation>
    <scope>NUCLEOTIDE SEQUENCE [LARGE SCALE GENOMIC DNA]</scope>
    <source>
        <strain evidence="3 4">UAMH130</strain>
    </source>
</reference>
<feature type="region of interest" description="Disordered" evidence="1">
    <location>
        <begin position="851"/>
        <end position="881"/>
    </location>
</feature>
<feature type="domain" description="PH-like" evidence="2">
    <location>
        <begin position="254"/>
        <end position="371"/>
    </location>
</feature>
<dbReference type="InterPro" id="IPR057502">
    <property type="entry name" value="PH_25"/>
</dbReference>
<comment type="caution">
    <text evidence="3">The sequence shown here is derived from an EMBL/GenBank/DDBJ whole genome shotgun (WGS) entry which is preliminary data.</text>
</comment>
<feature type="region of interest" description="Disordered" evidence="1">
    <location>
        <begin position="1098"/>
        <end position="1143"/>
    </location>
</feature>
<evidence type="ECO:0000259" key="2">
    <source>
        <dbReference type="Pfam" id="PF25380"/>
    </source>
</evidence>